<feature type="active site" description="Charge relay system" evidence="5">
    <location>
        <position position="179"/>
    </location>
</feature>
<keyword evidence="2 5" id="KW-0645">Protease</keyword>
<feature type="chain" id="PRO_5043375111" evidence="6">
    <location>
        <begin position="21"/>
        <end position="461"/>
    </location>
</feature>
<dbReference type="Proteomes" id="UP001204579">
    <property type="component" value="Unassembled WGS sequence"/>
</dbReference>
<sequence>MCRKIVLLLGMLACTLLVPAQESYKFRVQLTDKNPTVYSLDRPEEFLSEKALQRRERQGLGVDSTDLPVCKEYIARLVQLGGKLVTSSKWNNTVVMEVPSEGIAQSFLDLPFVRAVKRVWVSPDTVFPRTENRKKEVKNEWKKMDDYYGVSAQQVKIHHGDSLHQAGFRGQGMEIAVIDAGFYNADVIKYFKSVAVRGIRDFVNPESDIYGEHYHGLKVLSCMAANAPHVMVGTAPEAAYWLLRSEDNDTEQPVEEDYWAVAIEFADSVGVDVVNTSLGYYEFDDPLCNYTYRDLDGKTSLMSASASRAADKGILVVCSAGNSGIDRWKKITPPADAFNVLTVGAVDQFGLNADFSSVGNTTDGRVKPDIMAVGVRSSVSGEDGNVSYANGTSFASPTFCGLVTCLWQACPWLTVKQLIDVVRRSGDRADYPDNVYGYGVPDVWKAYKLALALKPEADGNQ</sequence>
<dbReference type="EMBL" id="JANRHJ010000013">
    <property type="protein sequence ID" value="MCR8874704.1"/>
    <property type="molecule type" value="Genomic_DNA"/>
</dbReference>
<proteinExistence type="inferred from homology"/>
<dbReference type="Gene3D" id="3.40.50.200">
    <property type="entry name" value="Peptidase S8/S53 domain"/>
    <property type="match status" value="1"/>
</dbReference>
<keyword evidence="3 5" id="KW-0378">Hydrolase</keyword>
<evidence type="ECO:0000256" key="5">
    <source>
        <dbReference type="PROSITE-ProRule" id="PRU01240"/>
    </source>
</evidence>
<evidence type="ECO:0000313" key="9">
    <source>
        <dbReference type="Proteomes" id="UP001204579"/>
    </source>
</evidence>
<dbReference type="InterPro" id="IPR000209">
    <property type="entry name" value="Peptidase_S8/S53_dom"/>
</dbReference>
<dbReference type="InterPro" id="IPR017317">
    <property type="entry name" value="Pept_S8_subtilisin_bacteroid-2"/>
</dbReference>
<dbReference type="InterPro" id="IPR050131">
    <property type="entry name" value="Peptidase_S8_subtilisin-like"/>
</dbReference>
<dbReference type="GO" id="GO:0006508">
    <property type="term" value="P:proteolysis"/>
    <property type="evidence" value="ECO:0007669"/>
    <property type="project" value="UniProtKB-KW"/>
</dbReference>
<dbReference type="CDD" id="cd07493">
    <property type="entry name" value="Peptidases_S8_9"/>
    <property type="match status" value="1"/>
</dbReference>
<organism evidence="8 9">
    <name type="scientific">Phocaeicola barnesiae</name>
    <dbReference type="NCBI Taxonomy" id="376804"/>
    <lineage>
        <taxon>Bacteria</taxon>
        <taxon>Pseudomonadati</taxon>
        <taxon>Bacteroidota</taxon>
        <taxon>Bacteroidia</taxon>
        <taxon>Bacteroidales</taxon>
        <taxon>Bacteroidaceae</taxon>
        <taxon>Phocaeicola</taxon>
    </lineage>
</organism>
<dbReference type="PROSITE" id="PS51892">
    <property type="entry name" value="SUBTILASE"/>
    <property type="match status" value="1"/>
</dbReference>
<dbReference type="PIRSF" id="PIRSF037903">
    <property type="entry name" value="Subtilisin_rel_GFO_2223"/>
    <property type="match status" value="1"/>
</dbReference>
<keyword evidence="6" id="KW-0732">Signal</keyword>
<feature type="domain" description="Peptidase S8/S53" evidence="7">
    <location>
        <begin position="170"/>
        <end position="439"/>
    </location>
</feature>
<dbReference type="AlphaFoldDB" id="A0AAW5NAE5"/>
<dbReference type="SUPFAM" id="SSF52743">
    <property type="entry name" value="Subtilisin-like"/>
    <property type="match status" value="1"/>
</dbReference>
<name>A0AAW5NAE5_9BACT</name>
<dbReference type="InterPro" id="IPR023828">
    <property type="entry name" value="Peptidase_S8_Ser-AS"/>
</dbReference>
<evidence type="ECO:0000256" key="2">
    <source>
        <dbReference type="ARBA" id="ARBA00022670"/>
    </source>
</evidence>
<comment type="caution">
    <text evidence="8">The sequence shown here is derived from an EMBL/GenBank/DDBJ whole genome shotgun (WGS) entry which is preliminary data.</text>
</comment>
<keyword evidence="4 5" id="KW-0720">Serine protease</keyword>
<dbReference type="Pfam" id="PF00082">
    <property type="entry name" value="Peptidase_S8"/>
    <property type="match status" value="1"/>
</dbReference>
<dbReference type="PANTHER" id="PTHR43806:SF67">
    <property type="entry name" value="EGF-LIKE DOMAIN-CONTAINING PROTEIN"/>
    <property type="match status" value="1"/>
</dbReference>
<evidence type="ECO:0000256" key="1">
    <source>
        <dbReference type="ARBA" id="ARBA00011073"/>
    </source>
</evidence>
<dbReference type="GO" id="GO:0004252">
    <property type="term" value="F:serine-type endopeptidase activity"/>
    <property type="evidence" value="ECO:0007669"/>
    <property type="project" value="UniProtKB-UniRule"/>
</dbReference>
<dbReference type="PROSITE" id="PS00138">
    <property type="entry name" value="SUBTILASE_SER"/>
    <property type="match status" value="1"/>
</dbReference>
<dbReference type="InterPro" id="IPR036852">
    <property type="entry name" value="Peptidase_S8/S53_dom_sf"/>
</dbReference>
<evidence type="ECO:0000256" key="3">
    <source>
        <dbReference type="ARBA" id="ARBA00022801"/>
    </source>
</evidence>
<protein>
    <submittedName>
        <fullName evidence="8">S8 family serine peptidase</fullName>
    </submittedName>
</protein>
<evidence type="ECO:0000256" key="6">
    <source>
        <dbReference type="SAM" id="SignalP"/>
    </source>
</evidence>
<dbReference type="PANTHER" id="PTHR43806">
    <property type="entry name" value="PEPTIDASE S8"/>
    <property type="match status" value="1"/>
</dbReference>
<evidence type="ECO:0000259" key="7">
    <source>
        <dbReference type="Pfam" id="PF00082"/>
    </source>
</evidence>
<keyword evidence="9" id="KW-1185">Reference proteome</keyword>
<evidence type="ECO:0000313" key="8">
    <source>
        <dbReference type="EMBL" id="MCR8874704.1"/>
    </source>
</evidence>
<feature type="signal peptide" evidence="6">
    <location>
        <begin position="1"/>
        <end position="20"/>
    </location>
</feature>
<dbReference type="RefSeq" id="WP_258336042.1">
    <property type="nucleotide sequence ID" value="NZ_JANRHJ010000013.1"/>
</dbReference>
<gene>
    <name evidence="8" type="ORF">NW209_11890</name>
</gene>
<feature type="active site" description="Charge relay system" evidence="5">
    <location>
        <position position="215"/>
    </location>
</feature>
<feature type="active site" description="Charge relay system" evidence="5">
    <location>
        <position position="393"/>
    </location>
</feature>
<reference evidence="8 9" key="1">
    <citation type="submission" date="2022-08" db="EMBL/GenBank/DDBJ databases">
        <authorList>
            <person name="Zeman M."/>
            <person name="Kubasova T."/>
        </authorList>
    </citation>
    <scope>NUCLEOTIDE SEQUENCE [LARGE SCALE GENOMIC DNA]</scope>
    <source>
        <strain evidence="8 9">ET62</strain>
    </source>
</reference>
<accession>A0AAW5NAE5</accession>
<comment type="similarity">
    <text evidence="1 5">Belongs to the peptidase S8 family.</text>
</comment>
<evidence type="ECO:0000256" key="4">
    <source>
        <dbReference type="ARBA" id="ARBA00022825"/>
    </source>
</evidence>